<proteinExistence type="predicted"/>
<protein>
    <submittedName>
        <fullName evidence="1">Uncharacterized protein</fullName>
    </submittedName>
</protein>
<dbReference type="AlphaFoldDB" id="W9RLL7"/>
<dbReference type="Proteomes" id="UP000030645">
    <property type="component" value="Unassembled WGS sequence"/>
</dbReference>
<organism evidence="1 2">
    <name type="scientific">Morus notabilis</name>
    <dbReference type="NCBI Taxonomy" id="981085"/>
    <lineage>
        <taxon>Eukaryota</taxon>
        <taxon>Viridiplantae</taxon>
        <taxon>Streptophyta</taxon>
        <taxon>Embryophyta</taxon>
        <taxon>Tracheophyta</taxon>
        <taxon>Spermatophyta</taxon>
        <taxon>Magnoliopsida</taxon>
        <taxon>eudicotyledons</taxon>
        <taxon>Gunneridae</taxon>
        <taxon>Pentapetalae</taxon>
        <taxon>rosids</taxon>
        <taxon>fabids</taxon>
        <taxon>Rosales</taxon>
        <taxon>Moraceae</taxon>
        <taxon>Moreae</taxon>
        <taxon>Morus</taxon>
    </lineage>
</organism>
<keyword evidence="2" id="KW-1185">Reference proteome</keyword>
<accession>W9RLL7</accession>
<evidence type="ECO:0000313" key="1">
    <source>
        <dbReference type="EMBL" id="EXB80751.1"/>
    </source>
</evidence>
<sequence length="77" mass="8728">MTDVSGRHDLLQQQQQGGDRLIVVVEEESWLVKSAKKLKEVSEVLAGPKWKNFIRRLSKCGRYADPLGMNKCQDGLD</sequence>
<evidence type="ECO:0000313" key="2">
    <source>
        <dbReference type="Proteomes" id="UP000030645"/>
    </source>
</evidence>
<gene>
    <name evidence="1" type="ORF">L484_008531</name>
</gene>
<name>W9RLL7_9ROSA</name>
<dbReference type="EMBL" id="KE344823">
    <property type="protein sequence ID" value="EXB80751.1"/>
    <property type="molecule type" value="Genomic_DNA"/>
</dbReference>
<reference evidence="2" key="1">
    <citation type="submission" date="2013-01" db="EMBL/GenBank/DDBJ databases">
        <title>Draft Genome Sequence of a Mulberry Tree, Morus notabilis C.K. Schneid.</title>
        <authorList>
            <person name="He N."/>
            <person name="Zhao S."/>
        </authorList>
    </citation>
    <scope>NUCLEOTIDE SEQUENCE</scope>
</reference>